<feature type="compositionally biased region" description="Low complexity" evidence="1">
    <location>
        <begin position="42"/>
        <end position="52"/>
    </location>
</feature>
<dbReference type="Gene3D" id="1.10.10.60">
    <property type="entry name" value="Homeodomain-like"/>
    <property type="match status" value="1"/>
</dbReference>
<dbReference type="InterPro" id="IPR001356">
    <property type="entry name" value="HD"/>
</dbReference>
<dbReference type="SMART" id="SM00389">
    <property type="entry name" value="HOX"/>
    <property type="match status" value="1"/>
</dbReference>
<dbReference type="GeneID" id="101724896"/>
<keyword evidence="4" id="KW-0371">Homeobox</keyword>
<name>A0AAX6S4Z1_HETGA</name>
<protein>
    <submittedName>
        <fullName evidence="4">Homeobox protein NANOG</fullName>
    </submittedName>
</protein>
<reference evidence="4" key="1">
    <citation type="submission" date="2025-08" db="UniProtKB">
        <authorList>
            <consortium name="RefSeq"/>
        </authorList>
    </citation>
    <scope>IDENTIFICATION</scope>
</reference>
<feature type="region of interest" description="Disordered" evidence="1">
    <location>
        <begin position="1"/>
        <end position="97"/>
    </location>
</feature>
<dbReference type="SUPFAM" id="SSF46689">
    <property type="entry name" value="Homeodomain-like"/>
    <property type="match status" value="1"/>
</dbReference>
<evidence type="ECO:0000313" key="3">
    <source>
        <dbReference type="Proteomes" id="UP000694906"/>
    </source>
</evidence>
<feature type="compositionally biased region" description="Pro residues" evidence="1">
    <location>
        <begin position="32"/>
        <end position="41"/>
    </location>
</feature>
<dbReference type="InterPro" id="IPR009057">
    <property type="entry name" value="Homeodomain-like_sf"/>
</dbReference>
<dbReference type="Proteomes" id="UP000694906">
    <property type="component" value="Unplaced"/>
</dbReference>
<sequence>MSAAAACAPGLSDSEAADNGKPAPRPPDAHSCPPPPAPVPPADAAASSLPSSMDLLLQEPPDSSTSPCIALPGSQEEVSGKEEGKVPAKKQKTPGSLKSEIIHTAEPGVPERVAVSAQRMFSHSCHFLLQVKTWFQNQRMKCKRWQKSNWPKNSSSIPQKGPAPAEYPGACSNYAQGYLVNTSGNLPVWGNQTWNNAGWSSPSWGSPSWNAQSWCPQAWSAPLPGFGEEALQPCLPFPQNFPASDLEAALEAVGDSYKYLSTPQSLDLFLNYPTNPQPGDL</sequence>
<keyword evidence="4" id="KW-0238">DNA-binding</keyword>
<organism evidence="3 4">
    <name type="scientific">Heterocephalus glaber</name>
    <name type="common">Naked mole rat</name>
    <dbReference type="NCBI Taxonomy" id="10181"/>
    <lineage>
        <taxon>Eukaryota</taxon>
        <taxon>Metazoa</taxon>
        <taxon>Chordata</taxon>
        <taxon>Craniata</taxon>
        <taxon>Vertebrata</taxon>
        <taxon>Euteleostomi</taxon>
        <taxon>Mammalia</taxon>
        <taxon>Eutheria</taxon>
        <taxon>Euarchontoglires</taxon>
        <taxon>Glires</taxon>
        <taxon>Rodentia</taxon>
        <taxon>Hystricomorpha</taxon>
        <taxon>Bathyergidae</taxon>
        <taxon>Heterocephalus</taxon>
    </lineage>
</organism>
<keyword evidence="3" id="KW-1185">Reference proteome</keyword>
<evidence type="ECO:0000256" key="1">
    <source>
        <dbReference type="SAM" id="MobiDB-lite"/>
    </source>
</evidence>
<evidence type="ECO:0000259" key="2">
    <source>
        <dbReference type="SMART" id="SM00389"/>
    </source>
</evidence>
<accession>A0AAX6S4Z1</accession>
<proteinExistence type="predicted"/>
<dbReference type="CDD" id="cd00086">
    <property type="entry name" value="homeodomain"/>
    <property type="match status" value="1"/>
</dbReference>
<gene>
    <name evidence="4" type="primary">Nanog</name>
</gene>
<evidence type="ECO:0000313" key="4">
    <source>
        <dbReference type="RefSeq" id="XP_021103761.1"/>
    </source>
</evidence>
<dbReference type="RefSeq" id="XP_021103761.1">
    <property type="nucleotide sequence ID" value="XM_021248102.1"/>
</dbReference>
<dbReference type="AlphaFoldDB" id="A0AAX6S4Z1"/>
<feature type="domain" description="Homeobox" evidence="2">
    <location>
        <begin position="88"/>
        <end position="149"/>
    </location>
</feature>
<dbReference type="GO" id="GO:0003677">
    <property type="term" value="F:DNA binding"/>
    <property type="evidence" value="ECO:0007669"/>
    <property type="project" value="UniProtKB-KW"/>
</dbReference>
<dbReference type="CTD" id="79923"/>